<sequence>MFHRIFCTVPKKVAWKPRAYRNRDCVNYARQDFPGQEGAAKAALQIGTFRFRRNRKGMRFTTMPQSRPGNDKTSYPRGQYETGAKTLTIQSHCKEPGMYLTVSAEKCSKVQQSAAKCSIVQRSAALCSIVQHCAA</sequence>
<gene>
    <name evidence="1" type="primary">ORFU1</name>
</gene>
<accession>Q84IJ9</accession>
<name>Q84IJ9_JANS3</name>
<protein>
    <submittedName>
        <fullName evidence="1">Uncharacterized protein ORFU1</fullName>
    </submittedName>
</protein>
<dbReference type="EMBL" id="AB095952">
    <property type="protein sequence ID" value="BAC56729.1"/>
    <property type="molecule type" value="Genomic_DNA"/>
</dbReference>
<evidence type="ECO:0000313" key="1">
    <source>
        <dbReference type="EMBL" id="BAC56729.1"/>
    </source>
</evidence>
<organism evidence="1">
    <name type="scientific">Janthinobacterium sp. (strain J3)</name>
    <dbReference type="NCBI Taxonomy" id="213804"/>
    <lineage>
        <taxon>Bacteria</taxon>
        <taxon>Pseudomonadati</taxon>
        <taxon>Pseudomonadota</taxon>
        <taxon>Betaproteobacteria</taxon>
        <taxon>Burkholderiales</taxon>
        <taxon>Oxalobacteraceae</taxon>
        <taxon>Janthinobacterium</taxon>
    </lineage>
</organism>
<proteinExistence type="predicted"/>
<reference evidence="1" key="1">
    <citation type="journal article" date="2004" name="Biosci. Biotechnol. Biochem.">
        <title>Divergent structures of carbazole degradative car operons isolated from gram-negative bacteria.</title>
        <authorList>
            <person name="Inoue K."/>
            <person name="Widada J."/>
            <person name="Nakai S."/>
            <person name="Endoh T."/>
            <person name="Urata M."/>
            <person name="Ashikawa Y."/>
            <person name="Shintani M."/>
            <person name="Saiki Y."/>
            <person name="Yoshida T."/>
            <person name="Habe H."/>
            <person name="Omori T."/>
            <person name="Nojiri H."/>
        </authorList>
    </citation>
    <scope>NUCLEOTIDE SEQUENCE</scope>
    <source>
        <strain evidence="1">J3</strain>
    </source>
</reference>
<dbReference type="AlphaFoldDB" id="Q84IJ9"/>